<dbReference type="RefSeq" id="WP_024381476.1">
    <property type="nucleotide sequence ID" value="NZ_BDMJ01000034.1"/>
</dbReference>
<keyword evidence="2" id="KW-0012">Acyltransferase</keyword>
<gene>
    <name evidence="1" type="primary">cps5J</name>
    <name evidence="2" type="synonym">cps5I</name>
</gene>
<dbReference type="PANTHER" id="PTHR23416:SF78">
    <property type="entry name" value="LIPOPOLYSACCHARIDE BIOSYNTHESIS O-ACETYL TRANSFERASE WBBJ-RELATED"/>
    <property type="match status" value="1"/>
</dbReference>
<dbReference type="AlphaFoldDB" id="G8DTT7"/>
<dbReference type="Gene3D" id="2.160.10.10">
    <property type="entry name" value="Hexapeptide repeat proteins"/>
    <property type="match status" value="1"/>
</dbReference>
<keyword evidence="2" id="KW-0808">Transferase</keyword>
<dbReference type="CDD" id="cd04647">
    <property type="entry name" value="LbH_MAT_like"/>
    <property type="match status" value="1"/>
</dbReference>
<dbReference type="InterPro" id="IPR051159">
    <property type="entry name" value="Hexapeptide_acetyltransf"/>
</dbReference>
<dbReference type="GO" id="GO:0016746">
    <property type="term" value="F:acyltransferase activity"/>
    <property type="evidence" value="ECO:0007669"/>
    <property type="project" value="UniProtKB-KW"/>
</dbReference>
<dbReference type="EMBL" id="JF273648">
    <property type="protein sequence ID" value="AEH57438.1"/>
    <property type="molecule type" value="Genomic_DNA"/>
</dbReference>
<evidence type="ECO:0000313" key="2">
    <source>
        <dbReference type="EMBL" id="FAA00875.1"/>
    </source>
</evidence>
<reference evidence="2" key="2">
    <citation type="journal article" date="2013" name="Appl. Environ. Microbiol.">
        <title>Genetic analysis of capsular polysaccharide synthesis gene clusters from all serotypes of Streptococcus suis: potential mechanisms for generation of capsular variation.</title>
        <authorList>
            <person name="Okura M."/>
            <person name="Takamatsu D."/>
            <person name="Maruyama F."/>
            <person name="Nozawa T."/>
            <person name="Nakagawa I."/>
            <person name="Osaki M."/>
            <person name="Sekizaki T."/>
            <person name="Gottschalk M."/>
            <person name="Kumagai Y."/>
            <person name="Hamada S."/>
        </authorList>
    </citation>
    <scope>NUCLEOTIDE SEQUENCE</scope>
    <source>
        <strain evidence="2">11538</strain>
    </source>
</reference>
<evidence type="ECO:0000313" key="1">
    <source>
        <dbReference type="EMBL" id="AEH57438.1"/>
    </source>
</evidence>
<organism evidence="1">
    <name type="scientific">Streptococcus suis</name>
    <dbReference type="NCBI Taxonomy" id="1307"/>
    <lineage>
        <taxon>Bacteria</taxon>
        <taxon>Bacillati</taxon>
        <taxon>Bacillota</taxon>
        <taxon>Bacilli</taxon>
        <taxon>Lactobacillales</taxon>
        <taxon>Streptococcaceae</taxon>
        <taxon>Streptococcus</taxon>
    </lineage>
</organism>
<protein>
    <submittedName>
        <fullName evidence="1">Cps5J</fullName>
    </submittedName>
    <submittedName>
        <fullName evidence="2">Maltose O-acyltransferase like protein</fullName>
    </submittedName>
</protein>
<dbReference type="SUPFAM" id="SSF51161">
    <property type="entry name" value="Trimeric LpxA-like enzymes"/>
    <property type="match status" value="1"/>
</dbReference>
<proteinExistence type="predicted"/>
<dbReference type="EMBL" id="BR001003">
    <property type="protein sequence ID" value="FAA00875.1"/>
    <property type="molecule type" value="Genomic_DNA"/>
</dbReference>
<dbReference type="PANTHER" id="PTHR23416">
    <property type="entry name" value="SIALIC ACID SYNTHASE-RELATED"/>
    <property type="match status" value="1"/>
</dbReference>
<accession>G8DTT7</accession>
<dbReference type="Pfam" id="PF00132">
    <property type="entry name" value="Hexapep"/>
    <property type="match status" value="1"/>
</dbReference>
<dbReference type="InterPro" id="IPR001451">
    <property type="entry name" value="Hexapep"/>
</dbReference>
<reference evidence="1" key="1">
    <citation type="journal article" date="2011" name="FEMS Microbiol. Lett.">
        <title>Genetic analysis of the capsular polysaccharide synthesis locus in 15 Streptococcus suis serotypes.</title>
        <authorList>
            <person name="Wang K."/>
            <person name="Fan W."/>
            <person name="Cai L."/>
            <person name="Huang B."/>
            <person name="Lu C."/>
        </authorList>
    </citation>
    <scope>NUCLEOTIDE SEQUENCE</scope>
    <source>
        <strain evidence="1">11538</strain>
    </source>
</reference>
<dbReference type="InterPro" id="IPR011004">
    <property type="entry name" value="Trimer_LpxA-like_sf"/>
</dbReference>
<sequence>MIGRAVVKIESIIHYLFNFSLYFPKRVKIYGKPRVLFGEKIEFSENVRINDKVFLHAVNGIAIGKNSTLSYGATLITESYDVTNREKYMKRLHKGARIEIGDNVWIGANVIILPGVNIADGVIVGAGSVVTKCLTKKNSLYAGNPAKFIKEYQE</sequence>
<name>G8DTT7_STRSU</name>